<feature type="transmembrane region" description="Helical" evidence="8">
    <location>
        <begin position="131"/>
        <end position="149"/>
    </location>
</feature>
<reference evidence="9 10" key="1">
    <citation type="submission" date="2019-07" db="EMBL/GenBank/DDBJ databases">
        <title>Genomes of Cafeteria roenbergensis.</title>
        <authorList>
            <person name="Fischer M.G."/>
            <person name="Hackl T."/>
            <person name="Roman M."/>
        </authorList>
    </citation>
    <scope>NUCLEOTIDE SEQUENCE [LARGE SCALE GENOMIC DNA]</scope>
    <source>
        <strain evidence="9 10">E4-10P</strain>
    </source>
</reference>
<dbReference type="OrthoDB" id="369569at2759"/>
<organism evidence="9 10">
    <name type="scientific">Cafeteria roenbergensis</name>
    <name type="common">Marine flagellate</name>
    <dbReference type="NCBI Taxonomy" id="33653"/>
    <lineage>
        <taxon>Eukaryota</taxon>
        <taxon>Sar</taxon>
        <taxon>Stramenopiles</taxon>
        <taxon>Bigyra</taxon>
        <taxon>Opalozoa</taxon>
        <taxon>Bicosoecida</taxon>
        <taxon>Cafeteriaceae</taxon>
        <taxon>Cafeteria</taxon>
    </lineage>
</organism>
<dbReference type="Proteomes" id="UP000322899">
    <property type="component" value="Unassembled WGS sequence"/>
</dbReference>
<keyword evidence="6 8" id="KW-1133">Transmembrane helix</keyword>
<evidence type="ECO:0000256" key="6">
    <source>
        <dbReference type="ARBA" id="ARBA00022989"/>
    </source>
</evidence>
<feature type="transmembrane region" description="Helical" evidence="8">
    <location>
        <begin position="90"/>
        <end position="111"/>
    </location>
</feature>
<proteinExistence type="inferred from homology"/>
<dbReference type="PANTHER" id="PTHR19315">
    <property type="entry name" value="ER MEMBRANE PROTEIN COMPLEX SUBUNIT 4"/>
    <property type="match status" value="1"/>
</dbReference>
<name>A0A5A8EIA2_CAFRO</name>
<evidence type="ECO:0000256" key="2">
    <source>
        <dbReference type="ARBA" id="ARBA00007715"/>
    </source>
</evidence>
<evidence type="ECO:0000256" key="3">
    <source>
        <dbReference type="ARBA" id="ARBA00020820"/>
    </source>
</evidence>
<evidence type="ECO:0000313" key="9">
    <source>
        <dbReference type="EMBL" id="KAA0175501.1"/>
    </source>
</evidence>
<comment type="subcellular location">
    <subcellularLocation>
        <location evidence="1">Endoplasmic reticulum membrane</location>
        <topology evidence="1">Multi-pass membrane protein</topology>
    </subcellularLocation>
</comment>
<dbReference type="InterPro" id="IPR009445">
    <property type="entry name" value="TMEM85/Emc4"/>
</dbReference>
<comment type="caution">
    <text evidence="9">The sequence shown here is derived from an EMBL/GenBank/DDBJ whole genome shotgun (WGS) entry which is preliminary data.</text>
</comment>
<evidence type="ECO:0000256" key="7">
    <source>
        <dbReference type="ARBA" id="ARBA00023136"/>
    </source>
</evidence>
<sequence>MPSTKRCCAGLAVKPDAEFASEALLPPGMAPQRELAAVVSSVAKKDATIAAVGDGDPLANYRKVASSIAWSPSRNLLMYMFMMWMTGSQLNVYTIFILQPLIMGPVTAIATMSKQFEVVSDVGLNLTPFRLTYLFFVSLGFCLVAYKMYQLGLLPVTSADWITLLPQHVPPQRIWPAGGFI</sequence>
<protein>
    <recommendedName>
        <fullName evidence="3">ER membrane protein complex subunit 4</fullName>
    </recommendedName>
</protein>
<accession>A0A5A8EIA2</accession>
<gene>
    <name evidence="9" type="ORF">FNF27_02912</name>
</gene>
<keyword evidence="7 8" id="KW-0472">Membrane</keyword>
<keyword evidence="4 8" id="KW-0812">Transmembrane</keyword>
<evidence type="ECO:0000313" key="10">
    <source>
        <dbReference type="Proteomes" id="UP000322899"/>
    </source>
</evidence>
<evidence type="ECO:0000256" key="8">
    <source>
        <dbReference type="SAM" id="Phobius"/>
    </source>
</evidence>
<evidence type="ECO:0000256" key="5">
    <source>
        <dbReference type="ARBA" id="ARBA00022824"/>
    </source>
</evidence>
<keyword evidence="5" id="KW-0256">Endoplasmic reticulum</keyword>
<dbReference type="GO" id="GO:0005789">
    <property type="term" value="C:endoplasmic reticulum membrane"/>
    <property type="evidence" value="ECO:0007669"/>
    <property type="project" value="UniProtKB-SubCell"/>
</dbReference>
<dbReference type="EMBL" id="VLTO01000013">
    <property type="protein sequence ID" value="KAA0175501.1"/>
    <property type="molecule type" value="Genomic_DNA"/>
</dbReference>
<comment type="similarity">
    <text evidence="2">Belongs to the EMC4 family.</text>
</comment>
<evidence type="ECO:0000256" key="4">
    <source>
        <dbReference type="ARBA" id="ARBA00022692"/>
    </source>
</evidence>
<evidence type="ECO:0000256" key="1">
    <source>
        <dbReference type="ARBA" id="ARBA00004477"/>
    </source>
</evidence>
<dbReference type="Pfam" id="PF06417">
    <property type="entry name" value="EMC4"/>
    <property type="match status" value="1"/>
</dbReference>
<dbReference type="AlphaFoldDB" id="A0A5A8EIA2"/>